<proteinExistence type="predicted"/>
<feature type="compositionally biased region" description="Polar residues" evidence="1">
    <location>
        <begin position="145"/>
        <end position="174"/>
    </location>
</feature>
<evidence type="ECO:0000313" key="2">
    <source>
        <dbReference type="EMBL" id="OCL12623.1"/>
    </source>
</evidence>
<dbReference type="Proteomes" id="UP000250140">
    <property type="component" value="Unassembled WGS sequence"/>
</dbReference>
<accession>A0A8E2F966</accession>
<dbReference type="EMBL" id="KV748851">
    <property type="protein sequence ID" value="OCL12623.1"/>
    <property type="molecule type" value="Genomic_DNA"/>
</dbReference>
<organism evidence="2 3">
    <name type="scientific">Glonium stellatum</name>
    <dbReference type="NCBI Taxonomy" id="574774"/>
    <lineage>
        <taxon>Eukaryota</taxon>
        <taxon>Fungi</taxon>
        <taxon>Dikarya</taxon>
        <taxon>Ascomycota</taxon>
        <taxon>Pezizomycotina</taxon>
        <taxon>Dothideomycetes</taxon>
        <taxon>Pleosporomycetidae</taxon>
        <taxon>Gloniales</taxon>
        <taxon>Gloniaceae</taxon>
        <taxon>Glonium</taxon>
    </lineage>
</organism>
<gene>
    <name evidence="2" type="ORF">AOQ84DRAFT_227316</name>
</gene>
<name>A0A8E2F966_9PEZI</name>
<feature type="region of interest" description="Disordered" evidence="1">
    <location>
        <begin position="145"/>
        <end position="185"/>
    </location>
</feature>
<protein>
    <submittedName>
        <fullName evidence="2">Uncharacterized protein</fullName>
    </submittedName>
</protein>
<dbReference type="AlphaFoldDB" id="A0A8E2F966"/>
<sequence length="185" mass="20970">MSNRFALEKLPENARLKIFWLLLPEYHVIQPSDITMWPTTSLLRLLVPFPPSPERLARSFYQVGIFDFSLILTRDGPPDGIPAARLFFRRIGIGNAERIRHLQIGVTLEQLEDFDRAILPFVCEIPPKRSPFGIPLVLQQPQLFGNGSTGQDKSATSGNARKATQSRLHFSSSKRAPVPHPELRY</sequence>
<keyword evidence="3" id="KW-1185">Reference proteome</keyword>
<evidence type="ECO:0000313" key="3">
    <source>
        <dbReference type="Proteomes" id="UP000250140"/>
    </source>
</evidence>
<reference evidence="2 3" key="1">
    <citation type="journal article" date="2016" name="Nat. Commun.">
        <title>Ectomycorrhizal ecology is imprinted in the genome of the dominant symbiotic fungus Cenococcum geophilum.</title>
        <authorList>
            <consortium name="DOE Joint Genome Institute"/>
            <person name="Peter M."/>
            <person name="Kohler A."/>
            <person name="Ohm R.A."/>
            <person name="Kuo A."/>
            <person name="Krutzmann J."/>
            <person name="Morin E."/>
            <person name="Arend M."/>
            <person name="Barry K.W."/>
            <person name="Binder M."/>
            <person name="Choi C."/>
            <person name="Clum A."/>
            <person name="Copeland A."/>
            <person name="Grisel N."/>
            <person name="Haridas S."/>
            <person name="Kipfer T."/>
            <person name="LaButti K."/>
            <person name="Lindquist E."/>
            <person name="Lipzen A."/>
            <person name="Maire R."/>
            <person name="Meier B."/>
            <person name="Mihaltcheva S."/>
            <person name="Molinier V."/>
            <person name="Murat C."/>
            <person name="Poggeler S."/>
            <person name="Quandt C.A."/>
            <person name="Sperisen C."/>
            <person name="Tritt A."/>
            <person name="Tisserant E."/>
            <person name="Crous P.W."/>
            <person name="Henrissat B."/>
            <person name="Nehls U."/>
            <person name="Egli S."/>
            <person name="Spatafora J.W."/>
            <person name="Grigoriev I.V."/>
            <person name="Martin F.M."/>
        </authorList>
    </citation>
    <scope>NUCLEOTIDE SEQUENCE [LARGE SCALE GENOMIC DNA]</scope>
    <source>
        <strain evidence="2 3">CBS 207.34</strain>
    </source>
</reference>
<evidence type="ECO:0000256" key="1">
    <source>
        <dbReference type="SAM" id="MobiDB-lite"/>
    </source>
</evidence>